<proteinExistence type="predicted"/>
<sequence length="50" mass="5662">MKCVTSLFELFYLSARHPFTVLLWAKTILLTCWLHGVVRVPDVTNGALSL</sequence>
<evidence type="ECO:0000313" key="1">
    <source>
        <dbReference type="EMBL" id="MBM7713879.1"/>
    </source>
</evidence>
<gene>
    <name evidence="1" type="ORF">JOC94_000849</name>
</gene>
<reference evidence="1 2" key="1">
    <citation type="submission" date="2021-01" db="EMBL/GenBank/DDBJ databases">
        <title>Genomic Encyclopedia of Type Strains, Phase IV (KMG-IV): sequencing the most valuable type-strain genomes for metagenomic binning, comparative biology and taxonomic classification.</title>
        <authorList>
            <person name="Goeker M."/>
        </authorList>
    </citation>
    <scope>NUCLEOTIDE SEQUENCE [LARGE SCALE GENOMIC DNA]</scope>
    <source>
        <strain evidence="1 2">DSM 105453</strain>
    </source>
</reference>
<comment type="caution">
    <text evidence="1">The sequence shown here is derived from an EMBL/GenBank/DDBJ whole genome shotgun (WGS) entry which is preliminary data.</text>
</comment>
<accession>A0ABS2R2S1</accession>
<dbReference type="Proteomes" id="UP000823485">
    <property type="component" value="Unassembled WGS sequence"/>
</dbReference>
<protein>
    <submittedName>
        <fullName evidence="1">Uncharacterized protein</fullName>
    </submittedName>
</protein>
<organism evidence="1 2">
    <name type="scientific">Siminovitchia thermophila</name>
    <dbReference type="NCBI Taxonomy" id="1245522"/>
    <lineage>
        <taxon>Bacteria</taxon>
        <taxon>Bacillati</taxon>
        <taxon>Bacillota</taxon>
        <taxon>Bacilli</taxon>
        <taxon>Bacillales</taxon>
        <taxon>Bacillaceae</taxon>
        <taxon>Siminovitchia</taxon>
    </lineage>
</organism>
<keyword evidence="2" id="KW-1185">Reference proteome</keyword>
<name>A0ABS2R2S1_9BACI</name>
<evidence type="ECO:0000313" key="2">
    <source>
        <dbReference type="Proteomes" id="UP000823485"/>
    </source>
</evidence>
<dbReference type="EMBL" id="JAFBFH010000004">
    <property type="protein sequence ID" value="MBM7713879.1"/>
    <property type="molecule type" value="Genomic_DNA"/>
</dbReference>